<evidence type="ECO:0000256" key="2">
    <source>
        <dbReference type="SAM" id="SignalP"/>
    </source>
</evidence>
<dbReference type="Proteomes" id="UP001198862">
    <property type="component" value="Unassembled WGS sequence"/>
</dbReference>
<feature type="chain" id="PRO_5046938514" evidence="2">
    <location>
        <begin position="22"/>
        <end position="326"/>
    </location>
</feature>
<dbReference type="Pfam" id="PF03401">
    <property type="entry name" value="TctC"/>
    <property type="match status" value="1"/>
</dbReference>
<keyword evidence="4" id="KW-1185">Reference proteome</keyword>
<dbReference type="CDD" id="cd07012">
    <property type="entry name" value="PBP2_Bug_TTT"/>
    <property type="match status" value="1"/>
</dbReference>
<dbReference type="EMBL" id="JAJISD010000002">
    <property type="protein sequence ID" value="MCC8428822.1"/>
    <property type="molecule type" value="Genomic_DNA"/>
</dbReference>
<dbReference type="Gene3D" id="3.40.190.150">
    <property type="entry name" value="Bordetella uptake gene, domain 1"/>
    <property type="match status" value="1"/>
</dbReference>
<organism evidence="3 4">
    <name type="scientific">Reyranella aquatilis</name>
    <dbReference type="NCBI Taxonomy" id="2035356"/>
    <lineage>
        <taxon>Bacteria</taxon>
        <taxon>Pseudomonadati</taxon>
        <taxon>Pseudomonadota</taxon>
        <taxon>Alphaproteobacteria</taxon>
        <taxon>Hyphomicrobiales</taxon>
        <taxon>Reyranellaceae</taxon>
        <taxon>Reyranella</taxon>
    </lineage>
</organism>
<dbReference type="RefSeq" id="WP_230550027.1">
    <property type="nucleotide sequence ID" value="NZ_JAJISD010000002.1"/>
</dbReference>
<protein>
    <submittedName>
        <fullName evidence="3">Tripartite tricarboxylate transporter substrate binding protein</fullName>
    </submittedName>
</protein>
<dbReference type="PIRSF" id="PIRSF017082">
    <property type="entry name" value="YflP"/>
    <property type="match status" value="1"/>
</dbReference>
<sequence length="326" mass="34363">MKRRRLLALGSVAAGSLAANRASRAQGAYPDRPITLVVAAPAGGGTDIVGRMFAEHLSKEFGQQVVVDNKGGGNGNIATALVAKAKPDGYTLLMQYSSFHSANPAMIKNLNWSPKDLTGVAMGAIAPQVIVIAKRVPADNLKDFIAYAKANPGKLNYASFGPGSVAHIGGVLLNKAAGIDLVHIPYKGAGPVSADLVAGQVELAVMSPPSVAAHIRNGNVKALAIANEVRHPAFPEIPTTAEAGLPSFIFDAWYGMFAPAGTPKPIVDKLNAAMRKIAKLDVVIERSTQLGTVLKDWTPEQFDQFVAAEGEVWSKLIRENKITLDE</sequence>
<name>A0ABS8KRX7_9HYPH</name>
<evidence type="ECO:0000256" key="1">
    <source>
        <dbReference type="ARBA" id="ARBA00006987"/>
    </source>
</evidence>
<evidence type="ECO:0000313" key="3">
    <source>
        <dbReference type="EMBL" id="MCC8428822.1"/>
    </source>
</evidence>
<dbReference type="SUPFAM" id="SSF53850">
    <property type="entry name" value="Periplasmic binding protein-like II"/>
    <property type="match status" value="1"/>
</dbReference>
<comment type="caution">
    <text evidence="3">The sequence shown here is derived from an EMBL/GenBank/DDBJ whole genome shotgun (WGS) entry which is preliminary data.</text>
</comment>
<evidence type="ECO:0000313" key="4">
    <source>
        <dbReference type="Proteomes" id="UP001198862"/>
    </source>
</evidence>
<feature type="signal peptide" evidence="2">
    <location>
        <begin position="1"/>
        <end position="21"/>
    </location>
</feature>
<dbReference type="PANTHER" id="PTHR42928:SF5">
    <property type="entry name" value="BLR1237 PROTEIN"/>
    <property type="match status" value="1"/>
</dbReference>
<dbReference type="InterPro" id="IPR005064">
    <property type="entry name" value="BUG"/>
</dbReference>
<dbReference type="InterPro" id="IPR042100">
    <property type="entry name" value="Bug_dom1"/>
</dbReference>
<dbReference type="PANTHER" id="PTHR42928">
    <property type="entry name" value="TRICARBOXYLATE-BINDING PROTEIN"/>
    <property type="match status" value="1"/>
</dbReference>
<reference evidence="3 4" key="1">
    <citation type="submission" date="2021-11" db="EMBL/GenBank/DDBJ databases">
        <authorList>
            <person name="Lee D.-H."/>
            <person name="Kim S.-B."/>
        </authorList>
    </citation>
    <scope>NUCLEOTIDE SEQUENCE [LARGE SCALE GENOMIC DNA]</scope>
    <source>
        <strain evidence="3 4">KCTC 52223</strain>
    </source>
</reference>
<keyword evidence="2" id="KW-0732">Signal</keyword>
<comment type="similarity">
    <text evidence="1">Belongs to the UPF0065 (bug) family.</text>
</comment>
<accession>A0ABS8KRX7</accession>
<gene>
    <name evidence="3" type="ORF">LJ725_07600</name>
</gene>
<dbReference type="Gene3D" id="3.40.190.10">
    <property type="entry name" value="Periplasmic binding protein-like II"/>
    <property type="match status" value="1"/>
</dbReference>
<proteinExistence type="inferred from homology"/>